<keyword evidence="2" id="KW-1185">Reference proteome</keyword>
<proteinExistence type="predicted"/>
<accession>A0A9X1SUL6</accession>
<organism evidence="1 2">
    <name type="scientific">Kineosporia babensis</name>
    <dbReference type="NCBI Taxonomy" id="499548"/>
    <lineage>
        <taxon>Bacteria</taxon>
        <taxon>Bacillati</taxon>
        <taxon>Actinomycetota</taxon>
        <taxon>Actinomycetes</taxon>
        <taxon>Kineosporiales</taxon>
        <taxon>Kineosporiaceae</taxon>
        <taxon>Kineosporia</taxon>
    </lineage>
</organism>
<name>A0A9X1SUL6_9ACTN</name>
<gene>
    <name evidence="1" type="ORF">LR394_16785</name>
</gene>
<dbReference type="AlphaFoldDB" id="A0A9X1SUL6"/>
<dbReference type="EMBL" id="JAJOMB010000008">
    <property type="protein sequence ID" value="MCD5312566.1"/>
    <property type="molecule type" value="Genomic_DNA"/>
</dbReference>
<dbReference type="RefSeq" id="WP_231442914.1">
    <property type="nucleotide sequence ID" value="NZ_JAJOMB010000008.1"/>
</dbReference>
<dbReference type="Proteomes" id="UP001138997">
    <property type="component" value="Unassembled WGS sequence"/>
</dbReference>
<evidence type="ECO:0000313" key="1">
    <source>
        <dbReference type="EMBL" id="MCD5312566.1"/>
    </source>
</evidence>
<evidence type="ECO:0000313" key="2">
    <source>
        <dbReference type="Proteomes" id="UP001138997"/>
    </source>
</evidence>
<sequence>MSPLLNVDTDELHGLAARIQAAATEASNTHANPAAIRATMAALGEPGLVAASHTFLERWSYALGEVVTDAERLAHQISLVAKTCENAESLASRSFLS</sequence>
<comment type="caution">
    <text evidence="1">The sequence shown here is derived from an EMBL/GenBank/DDBJ whole genome shotgun (WGS) entry which is preliminary data.</text>
</comment>
<reference evidence="1" key="1">
    <citation type="submission" date="2021-11" db="EMBL/GenBank/DDBJ databases">
        <title>Streptomyces corallinus and Kineosporia corallina sp. nov., two new coral-derived marine actinobacteria.</title>
        <authorList>
            <person name="Buangrab K."/>
            <person name="Sutthacheep M."/>
            <person name="Yeemin T."/>
            <person name="Harunari E."/>
            <person name="Igarashi Y."/>
            <person name="Sripreechasak P."/>
            <person name="Kanchanasin P."/>
            <person name="Tanasupawat S."/>
            <person name="Phongsopitanun W."/>
        </authorList>
    </citation>
    <scope>NUCLEOTIDE SEQUENCE</scope>
    <source>
        <strain evidence="1">JCM 31032</strain>
    </source>
</reference>
<protein>
    <submittedName>
        <fullName evidence="1">Uncharacterized protein</fullName>
    </submittedName>
</protein>